<evidence type="ECO:0000256" key="1">
    <source>
        <dbReference type="SAM" id="SignalP"/>
    </source>
</evidence>
<feature type="chain" id="PRO_5020868056" description="Beta/gamma crystallin 'Greek key' domain-containing protein" evidence="1">
    <location>
        <begin position="33"/>
        <end position="117"/>
    </location>
</feature>
<dbReference type="SUPFAM" id="SSF49695">
    <property type="entry name" value="gamma-Crystallin-like"/>
    <property type="match status" value="1"/>
</dbReference>
<dbReference type="Gene3D" id="2.60.20.10">
    <property type="entry name" value="Crystallins"/>
    <property type="match status" value="1"/>
</dbReference>
<reference evidence="2 3" key="1">
    <citation type="submission" date="2019-02" db="EMBL/GenBank/DDBJ databases">
        <authorList>
            <person name="Sun L."/>
            <person name="Pan D."/>
            <person name="Wu X."/>
        </authorList>
    </citation>
    <scope>NUCLEOTIDE SEQUENCE [LARGE SCALE GENOMIC DNA]</scope>
    <source>
        <strain evidence="2 3">JW-1</strain>
    </source>
</reference>
<dbReference type="Proteomes" id="UP000289260">
    <property type="component" value="Chromosome"/>
</dbReference>
<evidence type="ECO:0000313" key="3">
    <source>
        <dbReference type="Proteomes" id="UP000289260"/>
    </source>
</evidence>
<dbReference type="RefSeq" id="WP_130110646.1">
    <property type="nucleotide sequence ID" value="NZ_CP035806.1"/>
</dbReference>
<dbReference type="OrthoDB" id="9860686at2"/>
<dbReference type="KEGG" id="ltr:EVS81_12315"/>
<organism evidence="2 3">
    <name type="scientific">Leucobacter triazinivorans</name>
    <dbReference type="NCBI Taxonomy" id="1784719"/>
    <lineage>
        <taxon>Bacteria</taxon>
        <taxon>Bacillati</taxon>
        <taxon>Actinomycetota</taxon>
        <taxon>Actinomycetes</taxon>
        <taxon>Micrococcales</taxon>
        <taxon>Microbacteriaceae</taxon>
        <taxon>Leucobacter</taxon>
    </lineage>
</organism>
<dbReference type="InterPro" id="IPR011024">
    <property type="entry name" value="G_crystallin-like"/>
</dbReference>
<evidence type="ECO:0008006" key="4">
    <source>
        <dbReference type="Google" id="ProtNLM"/>
    </source>
</evidence>
<gene>
    <name evidence="2" type="ORF">EVS81_12315</name>
</gene>
<sequence>MFRNNQSRVAISGIVGAALLVGGLAAAGPANAAIDLYQYKNYGGTVYNAGHGYKPNLGTFDDKTSSLKVRGGDVATLYQFVNYSGQKSTKFSIGSPDLSTWSFPSGGTWDNRTSSVY</sequence>
<protein>
    <recommendedName>
        <fullName evidence="4">Beta/gamma crystallin 'Greek key' domain-containing protein</fullName>
    </recommendedName>
</protein>
<name>A0A4V0Z1T4_9MICO</name>
<proteinExistence type="predicted"/>
<feature type="signal peptide" evidence="1">
    <location>
        <begin position="1"/>
        <end position="32"/>
    </location>
</feature>
<keyword evidence="3" id="KW-1185">Reference proteome</keyword>
<dbReference type="Pfam" id="PF03995">
    <property type="entry name" value="Inhibitor_I36"/>
    <property type="match status" value="1"/>
</dbReference>
<dbReference type="EMBL" id="CP035806">
    <property type="protein sequence ID" value="QBE49519.1"/>
    <property type="molecule type" value="Genomic_DNA"/>
</dbReference>
<accession>A0A4V0Z1T4</accession>
<keyword evidence="1" id="KW-0732">Signal</keyword>
<dbReference type="AlphaFoldDB" id="A0A4V0Z1T4"/>
<evidence type="ECO:0000313" key="2">
    <source>
        <dbReference type="EMBL" id="QBE49519.1"/>
    </source>
</evidence>